<gene>
    <name evidence="3" type="ORF">HERI1096_LOCUS37381</name>
</gene>
<dbReference type="PANTHER" id="PTHR35112">
    <property type="entry name" value="OS08G0360500 PROTEIN"/>
    <property type="match status" value="1"/>
</dbReference>
<evidence type="ECO:0000259" key="2">
    <source>
        <dbReference type="Pfam" id="PF25072"/>
    </source>
</evidence>
<feature type="compositionally biased region" description="Basic and acidic residues" evidence="1">
    <location>
        <begin position="219"/>
        <end position="229"/>
    </location>
</feature>
<protein>
    <recommendedName>
        <fullName evidence="2">DUF7796 domain-containing protein</fullName>
    </recommendedName>
</protein>
<proteinExistence type="predicted"/>
<sequence>MQLTTPQHPHSFSLWNTPRTSEMVEGFGKFHLWSWLLQLNASQTCLGAIEATEHRRGVPYQYAARARLDSLWFAPIPESAWHAVEQGYSIVPAGNDFGCINDRFVLAPRHHFQVYAGMYSDLMQGNGVWATERPVIAEKAVMVALDAAGVQRQQIPMAFCLISAVAINVTTGMSATCPICKYGLEGAETLPPSLHALAVQACGTPQDTSAAMGDTAEPPCERPGVREHSSLGAPTACFESL</sequence>
<organism evidence="3">
    <name type="scientific">Haptolina ericina</name>
    <dbReference type="NCBI Taxonomy" id="156174"/>
    <lineage>
        <taxon>Eukaryota</taxon>
        <taxon>Haptista</taxon>
        <taxon>Haptophyta</taxon>
        <taxon>Prymnesiophyceae</taxon>
        <taxon>Prymnesiales</taxon>
        <taxon>Prymnesiaceae</taxon>
        <taxon>Haptolina</taxon>
    </lineage>
</organism>
<feature type="domain" description="DUF7796" evidence="2">
    <location>
        <begin position="39"/>
        <end position="166"/>
    </location>
</feature>
<dbReference type="Pfam" id="PF25072">
    <property type="entry name" value="DUF7796"/>
    <property type="match status" value="1"/>
</dbReference>
<name>A0A7S3FHP8_9EUKA</name>
<reference evidence="3" key="1">
    <citation type="submission" date="2021-01" db="EMBL/GenBank/DDBJ databases">
        <authorList>
            <person name="Corre E."/>
            <person name="Pelletier E."/>
            <person name="Niang G."/>
            <person name="Scheremetjew M."/>
            <person name="Finn R."/>
            <person name="Kale V."/>
            <person name="Holt S."/>
            <person name="Cochrane G."/>
            <person name="Meng A."/>
            <person name="Brown T."/>
            <person name="Cohen L."/>
        </authorList>
    </citation>
    <scope>NUCLEOTIDE SEQUENCE</scope>
    <source>
        <strain evidence="3">CCMP281</strain>
    </source>
</reference>
<evidence type="ECO:0000313" key="3">
    <source>
        <dbReference type="EMBL" id="CAE0148461.1"/>
    </source>
</evidence>
<accession>A0A7S3FHP8</accession>
<dbReference type="AlphaFoldDB" id="A0A7S3FHP8"/>
<dbReference type="InterPro" id="IPR056698">
    <property type="entry name" value="DUF7796"/>
</dbReference>
<feature type="region of interest" description="Disordered" evidence="1">
    <location>
        <begin position="208"/>
        <end position="233"/>
    </location>
</feature>
<evidence type="ECO:0000256" key="1">
    <source>
        <dbReference type="SAM" id="MobiDB-lite"/>
    </source>
</evidence>
<dbReference type="PANTHER" id="PTHR35112:SF1">
    <property type="entry name" value="RING_FYVE_PHD ZINC FINGER SUPERFAMILY PROTEIN"/>
    <property type="match status" value="1"/>
</dbReference>
<dbReference type="EMBL" id="HBHX01067673">
    <property type="protein sequence ID" value="CAE0148461.1"/>
    <property type="molecule type" value="Transcribed_RNA"/>
</dbReference>